<comment type="caution">
    <text evidence="2">The sequence shown here is derived from an EMBL/GenBank/DDBJ whole genome shotgun (WGS) entry which is preliminary data.</text>
</comment>
<evidence type="ECO:0008006" key="4">
    <source>
        <dbReference type="Google" id="ProtNLM"/>
    </source>
</evidence>
<reference evidence="3" key="1">
    <citation type="submission" date="2023-07" db="EMBL/GenBank/DDBJ databases">
        <title>Dyadobacter sp. nov 'subterranea' isolated from contaminted grondwater.</title>
        <authorList>
            <person name="Szabo I."/>
            <person name="Al-Omari J."/>
            <person name="Szerdahelyi S.G."/>
            <person name="Rado J."/>
        </authorList>
    </citation>
    <scope>NUCLEOTIDE SEQUENCE [LARGE SCALE GENOMIC DNA]</scope>
    <source>
        <strain evidence="3">UP-52</strain>
    </source>
</reference>
<feature type="region of interest" description="Disordered" evidence="1">
    <location>
        <begin position="435"/>
        <end position="500"/>
    </location>
</feature>
<accession>A0ABR9WFT3</accession>
<protein>
    <recommendedName>
        <fullName evidence="4">DUF3300 domain-containing protein</fullName>
    </recommendedName>
</protein>
<evidence type="ECO:0000313" key="2">
    <source>
        <dbReference type="EMBL" id="MBE9463191.1"/>
    </source>
</evidence>
<feature type="compositionally biased region" description="Polar residues" evidence="1">
    <location>
        <begin position="438"/>
        <end position="455"/>
    </location>
</feature>
<keyword evidence="3" id="KW-1185">Reference proteome</keyword>
<proteinExistence type="predicted"/>
<organism evidence="2 3">
    <name type="scientific">Dyadobacter subterraneus</name>
    <dbReference type="NCBI Taxonomy" id="2773304"/>
    <lineage>
        <taxon>Bacteria</taxon>
        <taxon>Pseudomonadati</taxon>
        <taxon>Bacteroidota</taxon>
        <taxon>Cytophagia</taxon>
        <taxon>Cytophagales</taxon>
        <taxon>Spirosomataceae</taxon>
        <taxon>Dyadobacter</taxon>
    </lineage>
</organism>
<evidence type="ECO:0000313" key="3">
    <source>
        <dbReference type="Proteomes" id="UP000634134"/>
    </source>
</evidence>
<sequence>MKSHKKGNSDIVINGVNTFKPRLSTTVLAATFLVTASITGYSQNYQNNYGSQQYGNQQQYANPQQYGNQQQSYTNGQSASSQQSLESLVAQYNDDVRNDILIATQYPDILSKLAQIRDNTSQAFQSTIQDYPQKKQNWFYEVSRYPDLMHQLATLPRRQSREQIDGLVSNVPNASADLKESAWKLYNNHHSDLVTVDNLNQQAMNSFEDMVSPLNSDAQSAFRSLQEMPDVLSILNDHSDLTARLGREFRNDPDGTRQDLADLHNKLEAQNKQDLADYQHDLAQDPQAQQEYNQAQQQYASANNGYSYPAPTGDKVVNIYNNPYPYWFGYPSWYGSAMWYPGAYGFGGGLYYGMGLYGFPSFGFSSWFFGGAYRYYPHLYRTYGNFYRNNYLSRGRFISPRSNGFIGAAGRHYSPNMGMARSNWLSSPNRGGGYNQGRIYSQGSRSMAPSQSYGNRSYGGSSFSRPSNGGGFSRGGGGFSGGGFRSGGGGGGMRGGGGRR</sequence>
<gene>
    <name evidence="2" type="ORF">IEE83_14980</name>
</gene>
<feature type="compositionally biased region" description="Gly residues" evidence="1">
    <location>
        <begin position="468"/>
        <end position="500"/>
    </location>
</feature>
<dbReference type="RefSeq" id="WP_194121341.1">
    <property type="nucleotide sequence ID" value="NZ_JACYGY010000001.1"/>
</dbReference>
<evidence type="ECO:0000256" key="1">
    <source>
        <dbReference type="SAM" id="MobiDB-lite"/>
    </source>
</evidence>
<name>A0ABR9WFT3_9BACT</name>
<dbReference type="EMBL" id="JACYGY010000001">
    <property type="protein sequence ID" value="MBE9463191.1"/>
    <property type="molecule type" value="Genomic_DNA"/>
</dbReference>
<dbReference type="Proteomes" id="UP000634134">
    <property type="component" value="Unassembled WGS sequence"/>
</dbReference>